<feature type="transmembrane region" description="Helical" evidence="1">
    <location>
        <begin position="49"/>
        <end position="67"/>
    </location>
</feature>
<dbReference type="EMBL" id="JADGMS010000016">
    <property type="protein sequence ID" value="KAF9664349.1"/>
    <property type="molecule type" value="Genomic_DNA"/>
</dbReference>
<evidence type="ECO:0000256" key="1">
    <source>
        <dbReference type="SAM" id="Phobius"/>
    </source>
</evidence>
<sequence length="242" mass="26557">MADVSSTIYVRITSSNTKREANHMADVFARNQGVVVVEKIKIHGGFSKILLLLLMVIIGLMLTSAVAKGGRGFEGGGILGGSRATGGTGGFIGGARATTAGKTLACITWGLASTFWPLIILYSSVLQVSRRKKNWRLSSQLRQNLQLAQQRMKAHADQHRREVTFEVGDYVYLRLQPYCHQFVVKRQSPKLAPRGSAEDATWENAWRFSKQYPHFILVDKDVSRGGNGFLFLLNGGTADTGV</sequence>
<keyword evidence="1" id="KW-0472">Membrane</keyword>
<dbReference type="Proteomes" id="UP000657918">
    <property type="component" value="Chromosome 16"/>
</dbReference>
<comment type="caution">
    <text evidence="2">The sequence shown here is derived from an EMBL/GenBank/DDBJ whole genome shotgun (WGS) entry which is preliminary data.</text>
</comment>
<gene>
    <name evidence="2" type="ORF">SADUNF_Sadunf16G0009200</name>
</gene>
<feature type="transmembrane region" description="Helical" evidence="1">
    <location>
        <begin position="107"/>
        <end position="126"/>
    </location>
</feature>
<keyword evidence="1" id="KW-1133">Transmembrane helix</keyword>
<organism evidence="2 3">
    <name type="scientific">Salix dunnii</name>
    <dbReference type="NCBI Taxonomy" id="1413687"/>
    <lineage>
        <taxon>Eukaryota</taxon>
        <taxon>Viridiplantae</taxon>
        <taxon>Streptophyta</taxon>
        <taxon>Embryophyta</taxon>
        <taxon>Tracheophyta</taxon>
        <taxon>Spermatophyta</taxon>
        <taxon>Magnoliopsida</taxon>
        <taxon>eudicotyledons</taxon>
        <taxon>Gunneridae</taxon>
        <taxon>Pentapetalae</taxon>
        <taxon>rosids</taxon>
        <taxon>fabids</taxon>
        <taxon>Malpighiales</taxon>
        <taxon>Salicaceae</taxon>
        <taxon>Saliceae</taxon>
        <taxon>Salix</taxon>
    </lineage>
</organism>
<keyword evidence="1" id="KW-0812">Transmembrane</keyword>
<evidence type="ECO:0000313" key="3">
    <source>
        <dbReference type="Proteomes" id="UP000657918"/>
    </source>
</evidence>
<proteinExistence type="predicted"/>
<dbReference type="AlphaFoldDB" id="A0A835J9R3"/>
<keyword evidence="3" id="KW-1185">Reference proteome</keyword>
<protein>
    <submittedName>
        <fullName evidence="2">Uncharacterized protein</fullName>
    </submittedName>
</protein>
<name>A0A835J9R3_9ROSI</name>
<evidence type="ECO:0000313" key="2">
    <source>
        <dbReference type="EMBL" id="KAF9664349.1"/>
    </source>
</evidence>
<reference evidence="2 3" key="1">
    <citation type="submission" date="2020-10" db="EMBL/GenBank/DDBJ databases">
        <title>Plant Genome Project.</title>
        <authorList>
            <person name="Zhang R.-G."/>
        </authorList>
    </citation>
    <scope>NUCLEOTIDE SEQUENCE [LARGE SCALE GENOMIC DNA]</scope>
    <source>
        <strain evidence="2">FAFU-HL-1</strain>
        <tissue evidence="2">Leaf</tissue>
    </source>
</reference>
<accession>A0A835J9R3</accession>